<keyword evidence="2" id="KW-1133">Transmembrane helix</keyword>
<dbReference type="Pfam" id="PF25231">
    <property type="entry name" value="DUF7847"/>
    <property type="match status" value="1"/>
</dbReference>
<evidence type="ECO:0000259" key="3">
    <source>
        <dbReference type="Pfam" id="PF25231"/>
    </source>
</evidence>
<evidence type="ECO:0000313" key="5">
    <source>
        <dbReference type="Proteomes" id="UP000273001"/>
    </source>
</evidence>
<feature type="transmembrane region" description="Helical" evidence="2">
    <location>
        <begin position="205"/>
        <end position="238"/>
    </location>
</feature>
<feature type="region of interest" description="Disordered" evidence="1">
    <location>
        <begin position="1"/>
        <end position="81"/>
    </location>
</feature>
<dbReference type="EMBL" id="CP032514">
    <property type="protein sequence ID" value="AYD90230.1"/>
    <property type="molecule type" value="Genomic_DNA"/>
</dbReference>
<dbReference type="InterPro" id="IPR057169">
    <property type="entry name" value="DUF7847"/>
</dbReference>
<keyword evidence="2" id="KW-0472">Membrane</keyword>
<protein>
    <recommendedName>
        <fullName evidence="3">DUF7847 domain-containing protein</fullName>
    </recommendedName>
</protein>
<feature type="domain" description="DUF7847" evidence="3">
    <location>
        <begin position="87"/>
        <end position="376"/>
    </location>
</feature>
<sequence>MSADTADTTAWEPPTPSEPTGQVTDSLVAAGHHGTVRPPHNTLSPPPAGTQPGPGAQDRVGGLPPVSDSPPPYPGSHRPGIIPMRPLSVGEVLEGAFTSLRTSPRAMLLPSLLVMSVIGVLTAVIGVLAVQELDLLALEEESAASATGYLSGYMYGTTLRSVPVNLLSYLATIVLNGLLIVPVSRMVLGHVITPAELWRRTRGRIWALIGQSLLITAVIGACGLLAVALVGGLTYVVVSAAGGTSLPVTLLAAAATALVALFLLLLVPALAVMLSLAPAALVLENAGVVESLRRSWRLVRSNFWRVAGILVLTLLIMTVVTSVVSVLLGLVSSLVIGLAPQALTVLTAVMGLVNALINAVIIPFSAAVVAVTYTDLRMRAEGLDVELRRATGA</sequence>
<name>A0ABN5PTJ6_9ACTO</name>
<evidence type="ECO:0000256" key="1">
    <source>
        <dbReference type="SAM" id="MobiDB-lite"/>
    </source>
</evidence>
<feature type="transmembrane region" description="Helical" evidence="2">
    <location>
        <begin position="250"/>
        <end position="283"/>
    </location>
</feature>
<evidence type="ECO:0000256" key="2">
    <source>
        <dbReference type="SAM" id="Phobius"/>
    </source>
</evidence>
<keyword evidence="2" id="KW-0812">Transmembrane</keyword>
<reference evidence="4 5" key="1">
    <citation type="submission" date="2018-09" db="EMBL/GenBank/DDBJ databases">
        <authorList>
            <person name="Li J."/>
        </authorList>
    </citation>
    <scope>NUCLEOTIDE SEQUENCE [LARGE SCALE GENOMIC DNA]</scope>
    <source>
        <strain evidence="4 5">2129</strain>
    </source>
</reference>
<feature type="transmembrane region" description="Helical" evidence="2">
    <location>
        <begin position="107"/>
        <end position="130"/>
    </location>
</feature>
<feature type="compositionally biased region" description="Low complexity" evidence="1">
    <location>
        <begin position="50"/>
        <end position="66"/>
    </location>
</feature>
<feature type="transmembrane region" description="Helical" evidence="2">
    <location>
        <begin position="166"/>
        <end position="184"/>
    </location>
</feature>
<keyword evidence="5" id="KW-1185">Reference proteome</keyword>
<evidence type="ECO:0000313" key="4">
    <source>
        <dbReference type="EMBL" id="AYD90230.1"/>
    </source>
</evidence>
<dbReference type="Proteomes" id="UP000273001">
    <property type="component" value="Chromosome"/>
</dbReference>
<proteinExistence type="predicted"/>
<accession>A0ABN5PTJ6</accession>
<feature type="transmembrane region" description="Helical" evidence="2">
    <location>
        <begin position="342"/>
        <end position="371"/>
    </location>
</feature>
<feature type="transmembrane region" description="Helical" evidence="2">
    <location>
        <begin position="303"/>
        <end position="336"/>
    </location>
</feature>
<gene>
    <name evidence="4" type="ORF">D5R93_09860</name>
</gene>
<dbReference type="RefSeq" id="WP_119836579.1">
    <property type="nucleotide sequence ID" value="NZ_CP032514.1"/>
</dbReference>
<organism evidence="4 5">
    <name type="scientific">Actinomyces lilanjuaniae</name>
    <dbReference type="NCBI Taxonomy" id="2321394"/>
    <lineage>
        <taxon>Bacteria</taxon>
        <taxon>Bacillati</taxon>
        <taxon>Actinomycetota</taxon>
        <taxon>Actinomycetes</taxon>
        <taxon>Actinomycetales</taxon>
        <taxon>Actinomycetaceae</taxon>
        <taxon>Actinomyces</taxon>
    </lineage>
</organism>